<sequence>MKEILALIEKQKQEFAQLPLFEFMKDKSIDPRQRLAWAPCAAPFIMTFGELNKYFLRTETTDDPIQKIINQYTHEDDSHWLWFLEDLHKLEVDRSLKFSDALKFIWSEETKNTRWLSYQLYQYSSQANSLQKLIVIEVTEATSHVMLPIASEVSKEITAITQQEYQYFGDIHLIAESEHTIDASNLEQFVGDIQLTTEARQEAIEIVKQLFVVFTKFTNELLTYAQNHKIKQLVKIT</sequence>
<protein>
    <submittedName>
        <fullName evidence="1">Uncharacterized protein</fullName>
    </submittedName>
</protein>
<gene>
    <name evidence="1" type="ORF">I8752_16895</name>
</gene>
<evidence type="ECO:0000313" key="2">
    <source>
        <dbReference type="Proteomes" id="UP000662314"/>
    </source>
</evidence>
<name>A0A8J7LE82_9NOST</name>
<keyword evidence="2" id="KW-1185">Reference proteome</keyword>
<evidence type="ECO:0000313" key="1">
    <source>
        <dbReference type="EMBL" id="MBH8574672.1"/>
    </source>
</evidence>
<dbReference type="InterPro" id="IPR016084">
    <property type="entry name" value="Haem_Oase-like_multi-hlx"/>
</dbReference>
<dbReference type="Gene3D" id="1.20.910.10">
    <property type="entry name" value="Heme oxygenase-like"/>
    <property type="match status" value="1"/>
</dbReference>
<dbReference type="EMBL" id="JAECZA010000080">
    <property type="protein sequence ID" value="MBH8574672.1"/>
    <property type="molecule type" value="Genomic_DNA"/>
</dbReference>
<organism evidence="1 2">
    <name type="scientific">Dendronalium phyllosphericum CENA369</name>
    <dbReference type="NCBI Taxonomy" id="1725256"/>
    <lineage>
        <taxon>Bacteria</taxon>
        <taxon>Bacillati</taxon>
        <taxon>Cyanobacteriota</taxon>
        <taxon>Cyanophyceae</taxon>
        <taxon>Nostocales</taxon>
        <taxon>Nostocaceae</taxon>
        <taxon>Dendronalium</taxon>
        <taxon>Dendronalium phyllosphericum</taxon>
    </lineage>
</organism>
<reference evidence="1 2" key="1">
    <citation type="journal article" date="2021" name="Int. J. Syst. Evol. Microbiol.">
        <title>Amazonocrinis nigriterrae gen. nov., sp. nov., Atlanticothrix silvestris gen. nov., sp. nov. and Dendronalium phyllosphericum gen. nov., sp. nov., nostocacean cyanobacteria from Brazilian environments.</title>
        <authorList>
            <person name="Alvarenga D.O."/>
            <person name="Andreote A.P.D."/>
            <person name="Branco L.H.Z."/>
            <person name="Delbaje E."/>
            <person name="Cruz R.B."/>
            <person name="Varani A.M."/>
            <person name="Fiore M.F."/>
        </authorList>
    </citation>
    <scope>NUCLEOTIDE SEQUENCE [LARGE SCALE GENOMIC DNA]</scope>
    <source>
        <strain evidence="1 2">CENA369</strain>
    </source>
</reference>
<comment type="caution">
    <text evidence="1">The sequence shown here is derived from an EMBL/GenBank/DDBJ whole genome shotgun (WGS) entry which is preliminary data.</text>
</comment>
<dbReference type="Proteomes" id="UP000662314">
    <property type="component" value="Unassembled WGS sequence"/>
</dbReference>
<proteinExistence type="predicted"/>
<dbReference type="AlphaFoldDB" id="A0A8J7LE82"/>
<dbReference type="RefSeq" id="WP_214433466.1">
    <property type="nucleotide sequence ID" value="NZ_CAWPUQ010000318.1"/>
</dbReference>
<accession>A0A8J7LE82</accession>